<evidence type="ECO:0000256" key="2">
    <source>
        <dbReference type="ARBA" id="ARBA00022692"/>
    </source>
</evidence>
<keyword evidence="3 6" id="KW-1133">Transmembrane helix</keyword>
<evidence type="ECO:0000256" key="3">
    <source>
        <dbReference type="ARBA" id="ARBA00022989"/>
    </source>
</evidence>
<comment type="subcellular location">
    <subcellularLocation>
        <location evidence="1">Membrane</location>
        <topology evidence="1">Multi-pass membrane protein</topology>
    </subcellularLocation>
</comment>
<feature type="transmembrane region" description="Helical" evidence="6">
    <location>
        <begin position="117"/>
        <end position="143"/>
    </location>
</feature>
<evidence type="ECO:0000313" key="9">
    <source>
        <dbReference type="Proteomes" id="UP000664521"/>
    </source>
</evidence>
<feature type="transmembrane region" description="Helical" evidence="6">
    <location>
        <begin position="238"/>
        <end position="258"/>
    </location>
</feature>
<gene>
    <name evidence="8" type="ORF">HETSPECPRED_010548</name>
</gene>
<dbReference type="PANTHER" id="PTHR33048">
    <property type="entry name" value="PTH11-LIKE INTEGRAL MEMBRANE PROTEIN (AFU_ORTHOLOGUE AFUA_5G11245)"/>
    <property type="match status" value="1"/>
</dbReference>
<proteinExistence type="inferred from homology"/>
<feature type="transmembrane region" description="Helical" evidence="6">
    <location>
        <begin position="40"/>
        <end position="57"/>
    </location>
</feature>
<evidence type="ECO:0000256" key="4">
    <source>
        <dbReference type="ARBA" id="ARBA00023136"/>
    </source>
</evidence>
<organism evidence="8 9">
    <name type="scientific">Heterodermia speciosa</name>
    <dbReference type="NCBI Taxonomy" id="116794"/>
    <lineage>
        <taxon>Eukaryota</taxon>
        <taxon>Fungi</taxon>
        <taxon>Dikarya</taxon>
        <taxon>Ascomycota</taxon>
        <taxon>Pezizomycotina</taxon>
        <taxon>Lecanoromycetes</taxon>
        <taxon>OSLEUM clade</taxon>
        <taxon>Lecanoromycetidae</taxon>
        <taxon>Caliciales</taxon>
        <taxon>Physciaceae</taxon>
        <taxon>Heterodermia</taxon>
    </lineage>
</organism>
<keyword evidence="2 6" id="KW-0812">Transmembrane</keyword>
<feature type="transmembrane region" description="Helical" evidence="6">
    <location>
        <begin position="197"/>
        <end position="226"/>
    </location>
</feature>
<evidence type="ECO:0000313" key="8">
    <source>
        <dbReference type="EMBL" id="CAF9937086.1"/>
    </source>
</evidence>
<dbReference type="GO" id="GO:0016020">
    <property type="term" value="C:membrane"/>
    <property type="evidence" value="ECO:0007669"/>
    <property type="project" value="UniProtKB-SubCell"/>
</dbReference>
<keyword evidence="4 6" id="KW-0472">Membrane</keyword>
<feature type="transmembrane region" description="Helical" evidence="6">
    <location>
        <begin position="155"/>
        <end position="177"/>
    </location>
</feature>
<evidence type="ECO:0000259" key="7">
    <source>
        <dbReference type="Pfam" id="PF20684"/>
    </source>
</evidence>
<feature type="domain" description="Rhodopsin" evidence="7">
    <location>
        <begin position="58"/>
        <end position="300"/>
    </location>
</feature>
<dbReference type="AlphaFoldDB" id="A0A8H3GBZ8"/>
<sequence length="414" mass="46219">MASSEAPGSPMADIGQFPALSPPAGVIPNLIHPYNRGDEFTVAATIIVGLMVLLVTNRQYTKMFIMRKLGWDDLTCLLAEFSVIGYYVNWQYVEVTTGLVGIHLWNVPISFELSDKWLIPGYIGVVIVPPAMIFVKLTFYLMYLQVFRPLKWLRICIYVGATSTTAFYLATEIYWLVSITPRKGQSFASVARSPAELKSLVLSIPVSCVGLGTDLYLLFLPVAAVLQLQLPTRRKVGVIMIFMTGIAACIASTLSIYYKSLFKRGNDFSWNLVPITIATLAEMSFGLCCVSMPALSKMLAHHQPPYEKLKSWVSQRYNSVRSNIGKSSLRQPLKMGNLLRMNKTDSRSHDVYLDLEHNKDANLQSDTAHPQHELGPLNSVRTLIGTGRSNRVDDSAIHYEVDLQQNVHSHARSN</sequence>
<evidence type="ECO:0000256" key="5">
    <source>
        <dbReference type="ARBA" id="ARBA00038359"/>
    </source>
</evidence>
<dbReference type="EMBL" id="CAJPDS010000098">
    <property type="protein sequence ID" value="CAF9937086.1"/>
    <property type="molecule type" value="Genomic_DNA"/>
</dbReference>
<protein>
    <recommendedName>
        <fullName evidence="7">Rhodopsin domain-containing protein</fullName>
    </recommendedName>
</protein>
<evidence type="ECO:0000256" key="1">
    <source>
        <dbReference type="ARBA" id="ARBA00004141"/>
    </source>
</evidence>
<dbReference type="InterPro" id="IPR052337">
    <property type="entry name" value="SAT4-like"/>
</dbReference>
<dbReference type="InterPro" id="IPR049326">
    <property type="entry name" value="Rhodopsin_dom_fungi"/>
</dbReference>
<reference evidence="8" key="1">
    <citation type="submission" date="2021-03" db="EMBL/GenBank/DDBJ databases">
        <authorList>
            <person name="Tagirdzhanova G."/>
        </authorList>
    </citation>
    <scope>NUCLEOTIDE SEQUENCE</scope>
</reference>
<dbReference type="Pfam" id="PF20684">
    <property type="entry name" value="Fung_rhodopsin"/>
    <property type="match status" value="1"/>
</dbReference>
<name>A0A8H3GBZ8_9LECA</name>
<feature type="transmembrane region" description="Helical" evidence="6">
    <location>
        <begin position="270"/>
        <end position="295"/>
    </location>
</feature>
<dbReference type="OrthoDB" id="444631at2759"/>
<accession>A0A8H3GBZ8</accession>
<keyword evidence="9" id="KW-1185">Reference proteome</keyword>
<dbReference type="Proteomes" id="UP000664521">
    <property type="component" value="Unassembled WGS sequence"/>
</dbReference>
<dbReference type="PANTHER" id="PTHR33048:SF158">
    <property type="entry name" value="MEMBRANE PROTEIN PTH11-LIKE, PUTATIVE-RELATED"/>
    <property type="match status" value="1"/>
</dbReference>
<evidence type="ECO:0000256" key="6">
    <source>
        <dbReference type="SAM" id="Phobius"/>
    </source>
</evidence>
<comment type="caution">
    <text evidence="8">The sequence shown here is derived from an EMBL/GenBank/DDBJ whole genome shotgun (WGS) entry which is preliminary data.</text>
</comment>
<comment type="similarity">
    <text evidence="5">Belongs to the SAT4 family.</text>
</comment>